<organism evidence="1 2">
    <name type="scientific">Maribacter ulvicola</name>
    <dbReference type="NCBI Taxonomy" id="228959"/>
    <lineage>
        <taxon>Bacteria</taxon>
        <taxon>Pseudomonadati</taxon>
        <taxon>Bacteroidota</taxon>
        <taxon>Flavobacteriia</taxon>
        <taxon>Flavobacteriales</taxon>
        <taxon>Flavobacteriaceae</taxon>
        <taxon>Maribacter</taxon>
    </lineage>
</organism>
<gene>
    <name evidence="1" type="ORF">SAMN05421797_11524</name>
</gene>
<dbReference type="Proteomes" id="UP000186953">
    <property type="component" value="Unassembled WGS sequence"/>
</dbReference>
<evidence type="ECO:0000313" key="2">
    <source>
        <dbReference type="Proteomes" id="UP000186953"/>
    </source>
</evidence>
<protein>
    <submittedName>
        <fullName evidence="1">Uncharacterized protein</fullName>
    </submittedName>
</protein>
<evidence type="ECO:0000313" key="1">
    <source>
        <dbReference type="EMBL" id="SIR42760.1"/>
    </source>
</evidence>
<accession>A0A1N7AUG3</accession>
<keyword evidence="2" id="KW-1185">Reference proteome</keyword>
<sequence length="245" mass="28784">MSLKLSVDEIVETLKRSSLTTVLVEGKDDVMVYRWIEDEIGIVNASFFPCGGRDKLLQVFERRDEFPDIRTIFVADKDAFVYVNPPDDYAEILWTNGYSIENDLYYGRQIESLLSNDEQTVFLKSLNSFVEYYAFEVQNYINGEEHCFRNHPQHIVCELQNEVKKEFLQEINFTKADEQIENNLKENYDVLIRGKSLFALLTRILSNSTREIKHSKLSLLEHCYRTHKSEKFIELITRIEEKISA</sequence>
<dbReference type="RefSeq" id="WP_076551482.1">
    <property type="nucleotide sequence ID" value="NZ_FTMA01000015.1"/>
</dbReference>
<reference evidence="2" key="1">
    <citation type="submission" date="2017-01" db="EMBL/GenBank/DDBJ databases">
        <authorList>
            <person name="Varghese N."/>
            <person name="Submissions S."/>
        </authorList>
    </citation>
    <scope>NUCLEOTIDE SEQUENCE [LARGE SCALE GENOMIC DNA]</scope>
    <source>
        <strain evidence="2">DSM 15366</strain>
    </source>
</reference>
<dbReference type="OrthoDB" id="6713393at2"/>
<proteinExistence type="predicted"/>
<dbReference type="STRING" id="228959.SAMN05421797_11524"/>
<name>A0A1N7AUG3_9FLAO</name>
<dbReference type="AlphaFoldDB" id="A0A1N7AUG3"/>
<dbReference type="EMBL" id="FTMA01000015">
    <property type="protein sequence ID" value="SIR42760.1"/>
    <property type="molecule type" value="Genomic_DNA"/>
</dbReference>